<sequence length="178" mass="20847">MEFYRIQDKIVSWQKIEKTIRKALFMRSRGMSQQEVAEKIGIDRTFLSRIEGLGELRKGQSIACIGFPIKNKEEIEALLKREGVDYIFLMTEQERQDFIQKRSGRELLNELMDLIARFRNFDVVICIGSDERIKLIEGILTGQQVISIEIGTSPIKEDKWVNPQEIEKILRMLKSLKR</sequence>
<evidence type="ECO:0000313" key="2">
    <source>
        <dbReference type="EMBL" id="SHG44597.1"/>
    </source>
</evidence>
<keyword evidence="3" id="KW-1185">Reference proteome</keyword>
<dbReference type="Pfam" id="PF01381">
    <property type="entry name" value="HTH_3"/>
    <property type="match status" value="1"/>
</dbReference>
<dbReference type="EMBL" id="FQWY01000003">
    <property type="protein sequence ID" value="SHG44597.1"/>
    <property type="molecule type" value="Genomic_DNA"/>
</dbReference>
<feature type="domain" description="HTH cro/C1-type" evidence="1">
    <location>
        <begin position="28"/>
        <end position="51"/>
    </location>
</feature>
<organism evidence="2 3">
    <name type="scientific">Thermosyntropha lipolytica DSM 11003</name>
    <dbReference type="NCBI Taxonomy" id="1123382"/>
    <lineage>
        <taxon>Bacteria</taxon>
        <taxon>Bacillati</taxon>
        <taxon>Bacillota</taxon>
        <taxon>Clostridia</taxon>
        <taxon>Eubacteriales</taxon>
        <taxon>Syntrophomonadaceae</taxon>
        <taxon>Thermosyntropha</taxon>
    </lineage>
</organism>
<dbReference type="AlphaFoldDB" id="A0A1M5JVK1"/>
<dbReference type="Gene3D" id="1.10.260.40">
    <property type="entry name" value="lambda repressor-like DNA-binding domains"/>
    <property type="match status" value="1"/>
</dbReference>
<dbReference type="OrthoDB" id="1808039at2"/>
<name>A0A1M5JVK1_9FIRM</name>
<gene>
    <name evidence="2" type="ORF">SAMN02745221_00241</name>
</gene>
<proteinExistence type="predicted"/>
<accession>A0A1M5JVK1</accession>
<reference evidence="3" key="1">
    <citation type="submission" date="2016-11" db="EMBL/GenBank/DDBJ databases">
        <authorList>
            <person name="Varghese N."/>
            <person name="Submissions S."/>
        </authorList>
    </citation>
    <scope>NUCLEOTIDE SEQUENCE [LARGE SCALE GENOMIC DNA]</scope>
    <source>
        <strain evidence="3">DSM 11003</strain>
    </source>
</reference>
<protein>
    <submittedName>
        <fullName evidence="2">Helix-turn-helix</fullName>
    </submittedName>
</protein>
<evidence type="ECO:0000313" key="3">
    <source>
        <dbReference type="Proteomes" id="UP000242329"/>
    </source>
</evidence>
<dbReference type="Proteomes" id="UP000242329">
    <property type="component" value="Unassembled WGS sequence"/>
</dbReference>
<dbReference type="SUPFAM" id="SSF47413">
    <property type="entry name" value="lambda repressor-like DNA-binding domains"/>
    <property type="match status" value="1"/>
</dbReference>
<evidence type="ECO:0000259" key="1">
    <source>
        <dbReference type="PROSITE" id="PS50943"/>
    </source>
</evidence>
<dbReference type="CDD" id="cd00093">
    <property type="entry name" value="HTH_XRE"/>
    <property type="match status" value="1"/>
</dbReference>
<dbReference type="InterPro" id="IPR010982">
    <property type="entry name" value="Lambda_DNA-bd_dom_sf"/>
</dbReference>
<dbReference type="InterPro" id="IPR001387">
    <property type="entry name" value="Cro/C1-type_HTH"/>
</dbReference>
<dbReference type="PROSITE" id="PS50943">
    <property type="entry name" value="HTH_CROC1"/>
    <property type="match status" value="1"/>
</dbReference>
<dbReference type="GO" id="GO:0003677">
    <property type="term" value="F:DNA binding"/>
    <property type="evidence" value="ECO:0007669"/>
    <property type="project" value="InterPro"/>
</dbReference>
<dbReference type="STRING" id="1123382.SAMN02745221_00241"/>
<dbReference type="RefSeq" id="WP_073089110.1">
    <property type="nucleotide sequence ID" value="NZ_FQWY01000003.1"/>
</dbReference>